<dbReference type="Proteomes" id="UP000758856">
    <property type="component" value="Unassembled WGS sequence"/>
</dbReference>
<proteinExistence type="predicted"/>
<evidence type="ECO:0000313" key="2">
    <source>
        <dbReference type="EMBL" id="MBM7852266.1"/>
    </source>
</evidence>
<keyword evidence="3" id="KW-1185">Reference proteome</keyword>
<name>A0A9W6IWJ8_9HYPH</name>
<evidence type="ECO:0000313" key="3">
    <source>
        <dbReference type="Proteomes" id="UP000758856"/>
    </source>
</evidence>
<comment type="caution">
    <text evidence="1">The sequence shown here is derived from an EMBL/GenBank/DDBJ whole genome shotgun (WGS) entry which is preliminary data.</text>
</comment>
<accession>A0A9W6IWJ8</accession>
<protein>
    <submittedName>
        <fullName evidence="1">Uncharacterized protein</fullName>
    </submittedName>
</protein>
<reference evidence="1" key="1">
    <citation type="journal article" date="2014" name="Int. J. Syst. Evol. Microbiol.">
        <title>Complete genome sequence of Corynebacterium casei LMG S-19264T (=DSM 44701T), isolated from a smear-ripened cheese.</title>
        <authorList>
            <consortium name="US DOE Joint Genome Institute (JGI-PGF)"/>
            <person name="Walter F."/>
            <person name="Albersmeier A."/>
            <person name="Kalinowski J."/>
            <person name="Ruckert C."/>
        </authorList>
    </citation>
    <scope>NUCLEOTIDE SEQUENCE</scope>
    <source>
        <strain evidence="1">VKM B-1606</strain>
    </source>
</reference>
<dbReference type="Proteomes" id="UP001143400">
    <property type="component" value="Unassembled WGS sequence"/>
</dbReference>
<evidence type="ECO:0000313" key="1">
    <source>
        <dbReference type="EMBL" id="GLK56475.1"/>
    </source>
</evidence>
<dbReference type="AlphaFoldDB" id="A0A9W6IWJ8"/>
<sequence>MIAAELLLTAPAPDADVALTPEALKAANVHPLTGLATDYLNHFNEVAMLLDLLADMPEMREDVLAWRPASYRAHFERSGFRGRAIAVAAYEAAPAHIRAPFDATVAAIDAKLTEVQAALESADDAAVMTFGPAAALELRPMLARADALIHGAPST</sequence>
<dbReference type="EMBL" id="JAFBCY010000003">
    <property type="protein sequence ID" value="MBM7852266.1"/>
    <property type="molecule type" value="Genomic_DNA"/>
</dbReference>
<evidence type="ECO:0000313" key="4">
    <source>
        <dbReference type="Proteomes" id="UP001143400"/>
    </source>
</evidence>
<dbReference type="RefSeq" id="WP_204950679.1">
    <property type="nucleotide sequence ID" value="NZ_BSFF01000003.1"/>
</dbReference>
<reference evidence="1" key="3">
    <citation type="submission" date="2023-01" db="EMBL/GenBank/DDBJ databases">
        <authorList>
            <person name="Sun Q."/>
            <person name="Evtushenko L."/>
        </authorList>
    </citation>
    <scope>NUCLEOTIDE SEQUENCE</scope>
    <source>
        <strain evidence="1">VKM B-1606</strain>
    </source>
</reference>
<organism evidence="1 4">
    <name type="scientific">Methylopila capsulata</name>
    <dbReference type="NCBI Taxonomy" id="61654"/>
    <lineage>
        <taxon>Bacteria</taxon>
        <taxon>Pseudomonadati</taxon>
        <taxon>Pseudomonadota</taxon>
        <taxon>Alphaproteobacteria</taxon>
        <taxon>Hyphomicrobiales</taxon>
        <taxon>Methylopilaceae</taxon>
        <taxon>Methylopila</taxon>
    </lineage>
</organism>
<gene>
    <name evidence="1" type="ORF">GCM10008170_24940</name>
    <name evidence="2" type="ORF">JOD31_002508</name>
</gene>
<reference evidence="2 3" key="2">
    <citation type="submission" date="2021-01" db="EMBL/GenBank/DDBJ databases">
        <title>Genomic Encyclopedia of Type Strains, Phase IV (KMG-IV): sequencing the most valuable type-strain genomes for metagenomic binning, comparative biology and taxonomic classification.</title>
        <authorList>
            <person name="Goeker M."/>
        </authorList>
    </citation>
    <scope>NUCLEOTIDE SEQUENCE [LARGE SCALE GENOMIC DNA]</scope>
    <source>
        <strain evidence="2 3">DSM 6130</strain>
    </source>
</reference>
<dbReference type="EMBL" id="BSFF01000003">
    <property type="protein sequence ID" value="GLK56475.1"/>
    <property type="molecule type" value="Genomic_DNA"/>
</dbReference>